<evidence type="ECO:0000256" key="2">
    <source>
        <dbReference type="SAM" id="Phobius"/>
    </source>
</evidence>
<keyword evidence="2" id="KW-1133">Transmembrane helix</keyword>
<evidence type="ECO:0000256" key="1">
    <source>
        <dbReference type="SAM" id="MobiDB-lite"/>
    </source>
</evidence>
<reference evidence="4 5" key="1">
    <citation type="submission" date="2024-03" db="EMBL/GenBank/DDBJ databases">
        <title>Draft genome sequence of Pseudonocardia nematodicida JCM 31783.</title>
        <authorList>
            <person name="Butdee W."/>
            <person name="Duangmal K."/>
        </authorList>
    </citation>
    <scope>NUCLEOTIDE SEQUENCE [LARGE SCALE GENOMIC DNA]</scope>
    <source>
        <strain evidence="4 5">JCM 31783</strain>
    </source>
</reference>
<feature type="compositionally biased region" description="Pro residues" evidence="1">
    <location>
        <begin position="13"/>
        <end position="25"/>
    </location>
</feature>
<keyword evidence="2" id="KW-0812">Transmembrane</keyword>
<dbReference type="Proteomes" id="UP001494902">
    <property type="component" value="Unassembled WGS sequence"/>
</dbReference>
<proteinExistence type="predicted"/>
<feature type="region of interest" description="Disordered" evidence="1">
    <location>
        <begin position="1"/>
        <end position="37"/>
    </location>
</feature>
<comment type="caution">
    <text evidence="4">The sequence shown here is derived from an EMBL/GenBank/DDBJ whole genome shotgun (WGS) entry which is preliminary data.</text>
</comment>
<feature type="domain" description="Low molecular weight protein antigen 6 PH" evidence="3">
    <location>
        <begin position="93"/>
        <end position="163"/>
    </location>
</feature>
<dbReference type="EMBL" id="JBEDNQ010000001">
    <property type="protein sequence ID" value="MEQ3548917.1"/>
    <property type="molecule type" value="Genomic_DNA"/>
</dbReference>
<organism evidence="4 5">
    <name type="scientific">Pseudonocardia nematodicida</name>
    <dbReference type="NCBI Taxonomy" id="1206997"/>
    <lineage>
        <taxon>Bacteria</taxon>
        <taxon>Bacillati</taxon>
        <taxon>Actinomycetota</taxon>
        <taxon>Actinomycetes</taxon>
        <taxon>Pseudonocardiales</taxon>
        <taxon>Pseudonocardiaceae</taxon>
        <taxon>Pseudonocardia</taxon>
    </lineage>
</organism>
<evidence type="ECO:0000259" key="3">
    <source>
        <dbReference type="Pfam" id="PF10756"/>
    </source>
</evidence>
<evidence type="ECO:0000313" key="5">
    <source>
        <dbReference type="Proteomes" id="UP001494902"/>
    </source>
</evidence>
<dbReference type="RefSeq" id="WP_349296012.1">
    <property type="nucleotide sequence ID" value="NZ_JBEDNQ010000001.1"/>
</dbReference>
<feature type="transmembrane region" description="Helical" evidence="2">
    <location>
        <begin position="55"/>
        <end position="72"/>
    </location>
</feature>
<feature type="transmembrane region" description="Helical" evidence="2">
    <location>
        <begin position="78"/>
        <end position="96"/>
    </location>
</feature>
<gene>
    <name evidence="4" type="ORF">WIS52_00410</name>
</gene>
<sequence length="169" mass="17771">MSSTDDRETAAPAPDPSESPVPTPVPDLGSTPVVRDEGRKVRDGNRRLVFKHSRLTIFAALVATVGATPLIFSLPWFWLILVVPVAVIAFVLRVRTTVDPDTVAVRSATGSRSLAWNDVQGLKLGKRSSVSAVLADDSEVALPAVHVRDLPALAAASGGRFADPVADAG</sequence>
<keyword evidence="2" id="KW-0472">Membrane</keyword>
<evidence type="ECO:0000313" key="4">
    <source>
        <dbReference type="EMBL" id="MEQ3548917.1"/>
    </source>
</evidence>
<protein>
    <submittedName>
        <fullName evidence="4">PH domain-containing protein</fullName>
    </submittedName>
</protein>
<name>A0ABV1K5P4_9PSEU</name>
<dbReference type="Pfam" id="PF10756">
    <property type="entry name" value="bPH_6"/>
    <property type="match status" value="1"/>
</dbReference>
<accession>A0ABV1K5P4</accession>
<dbReference type="InterPro" id="IPR019692">
    <property type="entry name" value="CFP-6_PH"/>
</dbReference>
<keyword evidence="5" id="KW-1185">Reference proteome</keyword>